<dbReference type="EMBL" id="KX229736">
    <property type="protein sequence ID" value="ANH51252.1"/>
    <property type="molecule type" value="Genomic_DNA"/>
</dbReference>
<accession>A0A1B0XVX3</accession>
<evidence type="ECO:0000313" key="1">
    <source>
        <dbReference type="EMBL" id="ANH51252.1"/>
    </source>
</evidence>
<dbReference type="Proteomes" id="UP000221511">
    <property type="component" value="Segment"/>
</dbReference>
<evidence type="ECO:0000313" key="2">
    <source>
        <dbReference type="Proteomes" id="UP000221511"/>
    </source>
</evidence>
<organism evidence="1 2">
    <name type="scientific">Campylobacter phage PC5</name>
    <dbReference type="NCBI Taxonomy" id="1541690"/>
    <lineage>
        <taxon>Viruses</taxon>
        <taxon>Duplodnaviria</taxon>
        <taxon>Heunggongvirae</taxon>
        <taxon>Uroviricota</taxon>
        <taxon>Caudoviricetes</taxon>
        <taxon>Connertonviridae</taxon>
        <taxon>Fletchervirus</taxon>
        <taxon>Fletchervirus PC5</taxon>
    </lineage>
</organism>
<dbReference type="InterPro" id="IPR029052">
    <property type="entry name" value="Metallo-depent_PP-like"/>
</dbReference>
<reference evidence="1 2" key="1">
    <citation type="submission" date="2016-05" db="EMBL/GenBank/DDBJ databases">
        <title>Campylobacter bacteriophages isolated in Slovenia.</title>
        <authorList>
            <person name="Janez N."/>
            <person name="Peterka M."/>
            <person name="Accetto T."/>
        </authorList>
    </citation>
    <scope>NUCLEOTIDE SEQUENCE [LARGE SCALE GENOMIC DNA]</scope>
</reference>
<dbReference type="SUPFAM" id="SSF56300">
    <property type="entry name" value="Metallo-dependent phosphatases"/>
    <property type="match status" value="1"/>
</dbReference>
<name>A0A1B0XVX3_9CAUD</name>
<keyword evidence="2" id="KW-1185">Reference proteome</keyword>
<evidence type="ECO:0008006" key="3">
    <source>
        <dbReference type="Google" id="ProtNLM"/>
    </source>
</evidence>
<sequence>MNTSTLYNDKGKVVLQWVKNAPKSIPSEEVIESIKLASKKFKKFKKYSLKNVSKLKSLDTNSLTLYNISDMHFGMLALKEETNDSDWNLDIASKTLDQLSTELINGADKTEECIICNLGDLIDINDFTHKTPRSGNVLDVDKKFPQILSVAYNSIINMIYKALGKHKYVYYINIPGNHDILPSMAVQYIIKEHFAGNKRVICDESLMNIKYHSFGNVLMAFTHGDNIKMKDVGQIIAFDNKENFVHSKYVYAYFGHYHVDKVIDTPLCRCESFRNLAPLNKWASNSGFRRGIGTINSITIHKSYGEINRRTYNMDMINGN</sequence>
<gene>
    <name evidence="1" type="ORF">PC5_00133</name>
</gene>
<protein>
    <recommendedName>
        <fullName evidence="3">Calcineurin-like phosphoesterase domain-containing protein</fullName>
    </recommendedName>
</protein>
<proteinExistence type="predicted"/>